<reference evidence="1" key="1">
    <citation type="submission" date="2023-08" db="EMBL/GenBank/DDBJ databases">
        <title>Black Yeasts Isolated from many extreme environments.</title>
        <authorList>
            <person name="Coleine C."/>
            <person name="Stajich J.E."/>
            <person name="Selbmann L."/>
        </authorList>
    </citation>
    <scope>NUCLEOTIDE SEQUENCE</scope>
    <source>
        <strain evidence="1">CCFEE 5810</strain>
    </source>
</reference>
<sequence>MAKDGKPFRLMDLAPELRTRVYECFFEPEGPQTINIFDITKHAPCQAITAVSKLIRHETYQISKEAERDFFQQSFYSGWCLPYTYDIEFDSLYTPELRCKMALIAALPRFPITSLELRLVKRAGPKPTQWSRMVVNAEPGGGLSETQDNAEGVDLKDIDHELEKSTDLQDHLGGLRLTFTRSVRGTHYLDIPNVVEAALHWHGWAKNEDVQF</sequence>
<organism evidence="1 2">
    <name type="scientific">Elasticomyces elasticus</name>
    <dbReference type="NCBI Taxonomy" id="574655"/>
    <lineage>
        <taxon>Eukaryota</taxon>
        <taxon>Fungi</taxon>
        <taxon>Dikarya</taxon>
        <taxon>Ascomycota</taxon>
        <taxon>Pezizomycotina</taxon>
        <taxon>Dothideomycetes</taxon>
        <taxon>Dothideomycetidae</taxon>
        <taxon>Mycosphaerellales</taxon>
        <taxon>Teratosphaeriaceae</taxon>
        <taxon>Elasticomyces</taxon>
    </lineage>
</organism>
<comment type="caution">
    <text evidence="1">The sequence shown here is derived from an EMBL/GenBank/DDBJ whole genome shotgun (WGS) entry which is preliminary data.</text>
</comment>
<dbReference type="EMBL" id="JAVRQU010000005">
    <property type="protein sequence ID" value="KAK5703271.1"/>
    <property type="molecule type" value="Genomic_DNA"/>
</dbReference>
<evidence type="ECO:0000313" key="1">
    <source>
        <dbReference type="EMBL" id="KAK5703271.1"/>
    </source>
</evidence>
<dbReference type="AlphaFoldDB" id="A0AAN7W9X0"/>
<evidence type="ECO:0000313" key="2">
    <source>
        <dbReference type="Proteomes" id="UP001310594"/>
    </source>
</evidence>
<protein>
    <submittedName>
        <fullName evidence="1">Uncharacterized protein</fullName>
    </submittedName>
</protein>
<proteinExistence type="predicted"/>
<dbReference type="Proteomes" id="UP001310594">
    <property type="component" value="Unassembled WGS sequence"/>
</dbReference>
<accession>A0AAN7W9X0</accession>
<gene>
    <name evidence="1" type="ORF">LTR97_004220</name>
</gene>
<name>A0AAN7W9X0_9PEZI</name>